<dbReference type="OrthoDB" id="366025at2759"/>
<dbReference type="EMBL" id="CP056065">
    <property type="protein sequence ID" value="UKJ88228.2"/>
    <property type="molecule type" value="Genomic_DNA"/>
</dbReference>
<evidence type="ECO:0000313" key="2">
    <source>
        <dbReference type="EMBL" id="UKJ88228.2"/>
    </source>
</evidence>
<gene>
    <name evidence="2" type="ORF">MACJ_000672</name>
</gene>
<dbReference type="AlphaFoldDB" id="A0A976M4G6"/>
<feature type="compositionally biased region" description="Polar residues" evidence="1">
    <location>
        <begin position="110"/>
        <end position="128"/>
    </location>
</feature>
<proteinExistence type="predicted"/>
<evidence type="ECO:0000313" key="3">
    <source>
        <dbReference type="Proteomes" id="UP000244803"/>
    </source>
</evidence>
<feature type="compositionally biased region" description="Basic and acidic residues" evidence="1">
    <location>
        <begin position="36"/>
        <end position="46"/>
    </location>
</feature>
<accession>A0A976M4G6</accession>
<feature type="compositionally biased region" description="Polar residues" evidence="1">
    <location>
        <begin position="183"/>
        <end position="214"/>
    </location>
</feature>
<evidence type="ECO:0000256" key="1">
    <source>
        <dbReference type="SAM" id="MobiDB-lite"/>
    </source>
</evidence>
<dbReference type="Proteomes" id="UP000244803">
    <property type="component" value="Chromosome 1"/>
</dbReference>
<reference evidence="2" key="1">
    <citation type="submission" date="2022-07" db="EMBL/GenBank/DDBJ databases">
        <title>Evaluation of T. orientalis genome assembly methods using nanopore sequencing and analysis of variation between genomes.</title>
        <authorList>
            <person name="Yam J."/>
            <person name="Micallef M.L."/>
            <person name="Liu M."/>
            <person name="Djordjevic S.P."/>
            <person name="Bogema D.R."/>
            <person name="Jenkins C."/>
        </authorList>
    </citation>
    <scope>NUCLEOTIDE SEQUENCE</scope>
    <source>
        <strain evidence="2">Fish Creek</strain>
    </source>
</reference>
<name>A0A976M4G6_THEOR</name>
<protein>
    <submittedName>
        <fullName evidence="2">Uncharacterized protein</fullName>
    </submittedName>
</protein>
<organism evidence="2 3">
    <name type="scientific">Theileria orientalis</name>
    <dbReference type="NCBI Taxonomy" id="68886"/>
    <lineage>
        <taxon>Eukaryota</taxon>
        <taxon>Sar</taxon>
        <taxon>Alveolata</taxon>
        <taxon>Apicomplexa</taxon>
        <taxon>Aconoidasida</taxon>
        <taxon>Piroplasmida</taxon>
        <taxon>Theileriidae</taxon>
        <taxon>Theileria</taxon>
    </lineage>
</organism>
<feature type="region of interest" description="Disordered" evidence="1">
    <location>
        <begin position="183"/>
        <end position="215"/>
    </location>
</feature>
<sequence length="451" mass="51369">MDSLFSIDVTGERFPEEPVVEVDSPAEEESSINVRNDSDSKNNELERDTKLVKISLASHIRDIHRIDHSKNPAQYELYRNITMEIRKFIYNSIVSEDFCINCTVVKDSDPQSTSDASDDQLQLDTGVQRSSCSAETIANSDETYGRMDFDERAIISPKTSMSLDTANDITSSVMDDMLESLTSSEAETISSEDSLKSISLETGPQGGNSDSETNGDFRASDCIMLRLSPTKLNRTIMEMAHVQMRRFFSSYPKNFKIITGNVGADVFTLGRRYYVSSDQTSGQVGLDNLKRNHVFYLSHLYLRQRSVCYYCGFVRCARSSSSKNPCQFQKCSKCVGTHKWSYNACKGTGKLLEQYLRSSDWRIRRSNIWSSQARPIKEFLRCFYCNNEGEANFKCQGLSCPEGLETLPIRCLELMGKSALKQERHRNPRLFPHMSNSDFVFNENFKVHHKR</sequence>
<feature type="region of interest" description="Disordered" evidence="1">
    <location>
        <begin position="16"/>
        <end position="46"/>
    </location>
</feature>
<feature type="compositionally biased region" description="Acidic residues" evidence="1">
    <location>
        <begin position="18"/>
        <end position="30"/>
    </location>
</feature>
<feature type="region of interest" description="Disordered" evidence="1">
    <location>
        <begin position="109"/>
        <end position="128"/>
    </location>
</feature>